<evidence type="ECO:0000313" key="2">
    <source>
        <dbReference type="Proteomes" id="UP000607653"/>
    </source>
</evidence>
<protein>
    <submittedName>
        <fullName evidence="1">Uncharacterized protein</fullName>
    </submittedName>
</protein>
<comment type="caution">
    <text evidence="1">The sequence shown here is derived from an EMBL/GenBank/DDBJ whole genome shotgun (WGS) entry which is preliminary data.</text>
</comment>
<sequence length="91" mass="9613">MPTDADVIIEAPVTVLGQPPTGLVAGESADALVVGESGHEREPSPAEHVTSTINEDILGVQLSSSDIQVKCLDHPEFIPEIVRVEVDELDS</sequence>
<proteinExistence type="predicted"/>
<evidence type="ECO:0000313" key="1">
    <source>
        <dbReference type="EMBL" id="DAD43725.1"/>
    </source>
</evidence>
<gene>
    <name evidence="1" type="ORF">HUJ06_001955</name>
</gene>
<name>A0A822ZJW6_NELNU</name>
<dbReference type="AlphaFoldDB" id="A0A822ZJW6"/>
<dbReference type="EMBL" id="DUZY01000006">
    <property type="protein sequence ID" value="DAD43725.1"/>
    <property type="molecule type" value="Genomic_DNA"/>
</dbReference>
<reference evidence="1 2" key="1">
    <citation type="journal article" date="2020" name="Mol. Biol. Evol.">
        <title>Distinct Expression and Methylation Patterns for Genes with Different Fates following a Single Whole-Genome Duplication in Flowering Plants.</title>
        <authorList>
            <person name="Shi T."/>
            <person name="Rahmani R.S."/>
            <person name="Gugger P.F."/>
            <person name="Wang M."/>
            <person name="Li H."/>
            <person name="Zhang Y."/>
            <person name="Li Z."/>
            <person name="Wang Q."/>
            <person name="Van de Peer Y."/>
            <person name="Marchal K."/>
            <person name="Chen J."/>
        </authorList>
    </citation>
    <scope>NUCLEOTIDE SEQUENCE [LARGE SCALE GENOMIC DNA]</scope>
    <source>
        <tissue evidence="1">Leaf</tissue>
    </source>
</reference>
<accession>A0A822ZJW6</accession>
<dbReference type="Proteomes" id="UP000607653">
    <property type="component" value="Unassembled WGS sequence"/>
</dbReference>
<organism evidence="1 2">
    <name type="scientific">Nelumbo nucifera</name>
    <name type="common">Sacred lotus</name>
    <dbReference type="NCBI Taxonomy" id="4432"/>
    <lineage>
        <taxon>Eukaryota</taxon>
        <taxon>Viridiplantae</taxon>
        <taxon>Streptophyta</taxon>
        <taxon>Embryophyta</taxon>
        <taxon>Tracheophyta</taxon>
        <taxon>Spermatophyta</taxon>
        <taxon>Magnoliopsida</taxon>
        <taxon>Proteales</taxon>
        <taxon>Nelumbonaceae</taxon>
        <taxon>Nelumbo</taxon>
    </lineage>
</organism>
<keyword evidence="2" id="KW-1185">Reference proteome</keyword>